<dbReference type="InterPro" id="IPR027417">
    <property type="entry name" value="P-loop_NTPase"/>
</dbReference>
<dbReference type="Proteomes" id="UP001147830">
    <property type="component" value="Unassembled WGS sequence"/>
</dbReference>
<dbReference type="PANTHER" id="PTHR35894:SF7">
    <property type="entry name" value="GENERAL SECRETION PATHWAY PROTEIN A-RELATED"/>
    <property type="match status" value="1"/>
</dbReference>
<dbReference type="PANTHER" id="PTHR35894">
    <property type="entry name" value="GENERAL SECRETION PATHWAY PROTEIN A-RELATED"/>
    <property type="match status" value="1"/>
</dbReference>
<dbReference type="CDD" id="cd00009">
    <property type="entry name" value="AAA"/>
    <property type="match status" value="1"/>
</dbReference>
<evidence type="ECO:0000313" key="2">
    <source>
        <dbReference type="EMBL" id="MCT7360459.1"/>
    </source>
</evidence>
<dbReference type="RefSeq" id="WP_260977694.1">
    <property type="nucleotide sequence ID" value="NZ_JAOANI010000028.1"/>
</dbReference>
<keyword evidence="3" id="KW-1185">Reference proteome</keyword>
<feature type="domain" description="ORC1/DEAH AAA+ ATPase" evidence="1">
    <location>
        <begin position="47"/>
        <end position="177"/>
    </location>
</feature>
<sequence>MTQLGQACEQFYGFKQPPFGLTPNTDFYVELPSQQQAFELLLFALSSGEGFIKITGEVGTGKTLLCRRLLNALASDGVRSAYIPNPALSAAGLWRAIAHELALNADDKSDLQVQEAIQQCLLQFALAGQPVVLIIDEAQCMPEDTLEALRLISNLETERQKLVQIVLFGQPELNNTLATTRFRQLLQRITYSADLRPLNNSETLAVYLQQRLSVAGYRGMPLFQTSALKHLWQASRGIPRLVNILAAKTLLVGYGNGCRQLEARHVAKAVADTEGAYPFAPDWSWLRLSTVCAAVILVLI</sequence>
<comment type="caution">
    <text evidence="2">The sequence shown here is derived from an EMBL/GenBank/DDBJ whole genome shotgun (WGS) entry which is preliminary data.</text>
</comment>
<reference evidence="2" key="1">
    <citation type="journal article" date="2022" name="Front. Microbiol.">
        <title>Genome-based taxonomic rearrangement of Oceanobacter-related bacteria including the description of Thalassolituus hydrocarbonoclasticus sp. nov. and Thalassolituus pacificus sp. nov. and emended description of the genus Thalassolituus.</title>
        <authorList>
            <person name="Dong C."/>
            <person name="Wei L."/>
            <person name="Wang J."/>
            <person name="Lai Q."/>
            <person name="Huang Z."/>
            <person name="Shao Z."/>
        </authorList>
    </citation>
    <scope>NUCLEOTIDE SEQUENCE</scope>
    <source>
        <strain evidence="2">59MF3M-4</strain>
    </source>
</reference>
<gene>
    <name evidence="2" type="ORF">NYR02_15655</name>
</gene>
<protein>
    <submittedName>
        <fullName evidence="2">AAA family ATPase</fullName>
    </submittedName>
</protein>
<evidence type="ECO:0000313" key="3">
    <source>
        <dbReference type="Proteomes" id="UP001147830"/>
    </source>
</evidence>
<organism evidence="2 3">
    <name type="scientific">Thalassolituus pacificus</name>
    <dbReference type="NCBI Taxonomy" id="2975440"/>
    <lineage>
        <taxon>Bacteria</taxon>
        <taxon>Pseudomonadati</taxon>
        <taxon>Pseudomonadota</taxon>
        <taxon>Gammaproteobacteria</taxon>
        <taxon>Oceanospirillales</taxon>
        <taxon>Oceanospirillaceae</taxon>
        <taxon>Thalassolituus</taxon>
    </lineage>
</organism>
<accession>A0A9X2WHB7</accession>
<dbReference type="Pfam" id="PF13401">
    <property type="entry name" value="AAA_22"/>
    <property type="match status" value="1"/>
</dbReference>
<dbReference type="EMBL" id="JAOANI010000028">
    <property type="protein sequence ID" value="MCT7360459.1"/>
    <property type="molecule type" value="Genomic_DNA"/>
</dbReference>
<proteinExistence type="predicted"/>
<dbReference type="AlphaFoldDB" id="A0A9X2WHB7"/>
<reference evidence="2" key="2">
    <citation type="submission" date="2022-08" db="EMBL/GenBank/DDBJ databases">
        <authorList>
            <person name="Dong C."/>
        </authorList>
    </citation>
    <scope>NUCLEOTIDE SEQUENCE</scope>
    <source>
        <strain evidence="2">59MF3M-4</strain>
    </source>
</reference>
<evidence type="ECO:0000259" key="1">
    <source>
        <dbReference type="Pfam" id="PF13401"/>
    </source>
</evidence>
<dbReference type="SUPFAM" id="SSF52540">
    <property type="entry name" value="P-loop containing nucleoside triphosphate hydrolases"/>
    <property type="match status" value="1"/>
</dbReference>
<dbReference type="Gene3D" id="3.40.50.300">
    <property type="entry name" value="P-loop containing nucleotide triphosphate hydrolases"/>
    <property type="match status" value="1"/>
</dbReference>
<dbReference type="InterPro" id="IPR049945">
    <property type="entry name" value="AAA_22"/>
</dbReference>
<name>A0A9X2WHB7_9GAMM</name>
<dbReference type="InterPro" id="IPR052026">
    <property type="entry name" value="ExeA_AAA_ATPase_DNA-bind"/>
</dbReference>
<dbReference type="GO" id="GO:0016887">
    <property type="term" value="F:ATP hydrolysis activity"/>
    <property type="evidence" value="ECO:0007669"/>
    <property type="project" value="InterPro"/>
</dbReference>